<name>A0A2I2G006_9EURO</name>
<keyword evidence="2" id="KW-0547">Nucleotide-binding</keyword>
<dbReference type="InterPro" id="IPR047122">
    <property type="entry name" value="Trans-enoyl_RdTase-like"/>
</dbReference>
<dbReference type="GO" id="GO:0000166">
    <property type="term" value="F:nucleotide binding"/>
    <property type="evidence" value="ECO:0007669"/>
    <property type="project" value="UniProtKB-KW"/>
</dbReference>
<dbReference type="InterPro" id="IPR011032">
    <property type="entry name" value="GroES-like_sf"/>
</dbReference>
<dbReference type="Proteomes" id="UP000234275">
    <property type="component" value="Unassembled WGS sequence"/>
</dbReference>
<dbReference type="SUPFAM" id="SSF51735">
    <property type="entry name" value="NAD(P)-binding Rossmann-fold domains"/>
    <property type="match status" value="1"/>
</dbReference>
<evidence type="ECO:0000313" key="6">
    <source>
        <dbReference type="Proteomes" id="UP000234275"/>
    </source>
</evidence>
<dbReference type="VEuPathDB" id="FungiDB:P170DRAFT_449706"/>
<evidence type="ECO:0000256" key="2">
    <source>
        <dbReference type="ARBA" id="ARBA00022741"/>
    </source>
</evidence>
<dbReference type="STRING" id="1392250.A0A2I2G006"/>
<feature type="domain" description="Enoyl reductase (ER)" evidence="4">
    <location>
        <begin position="11"/>
        <end position="270"/>
    </location>
</feature>
<dbReference type="GeneID" id="36558763"/>
<gene>
    <name evidence="5" type="ORF">P170DRAFT_449706</name>
</gene>
<dbReference type="InterPro" id="IPR020843">
    <property type="entry name" value="ER"/>
</dbReference>
<evidence type="ECO:0000256" key="3">
    <source>
        <dbReference type="ARBA" id="ARBA00023002"/>
    </source>
</evidence>
<dbReference type="Gene3D" id="3.40.50.720">
    <property type="entry name" value="NAD(P)-binding Rossmann-like Domain"/>
    <property type="match status" value="1"/>
</dbReference>
<evidence type="ECO:0000313" key="5">
    <source>
        <dbReference type="EMBL" id="PLB46203.1"/>
    </source>
</evidence>
<protein>
    <recommendedName>
        <fullName evidence="4">Enoyl reductase (ER) domain-containing protein</fullName>
    </recommendedName>
</protein>
<dbReference type="PANTHER" id="PTHR45348:SF7">
    <property type="entry name" value="ZINC BINDING OXIDOREDUCTASE, PUTATIVE-RELATED"/>
    <property type="match status" value="1"/>
</dbReference>
<dbReference type="AlphaFoldDB" id="A0A2I2G006"/>
<dbReference type="RefSeq" id="XP_024701505.1">
    <property type="nucleotide sequence ID" value="XM_024851064.1"/>
</dbReference>
<reference evidence="5 6" key="1">
    <citation type="submission" date="2016-12" db="EMBL/GenBank/DDBJ databases">
        <title>The genomes of Aspergillus section Nigri reveals drivers in fungal speciation.</title>
        <authorList>
            <consortium name="DOE Joint Genome Institute"/>
            <person name="Vesth T.C."/>
            <person name="Nybo J."/>
            <person name="Theobald S."/>
            <person name="Brandl J."/>
            <person name="Frisvad J.C."/>
            <person name="Nielsen K.F."/>
            <person name="Lyhne E.K."/>
            <person name="Kogle M.E."/>
            <person name="Kuo A."/>
            <person name="Riley R."/>
            <person name="Clum A."/>
            <person name="Nolan M."/>
            <person name="Lipzen A."/>
            <person name="Salamov A."/>
            <person name="Henrissat B."/>
            <person name="Wiebenga A."/>
            <person name="De Vries R.P."/>
            <person name="Grigoriev I.V."/>
            <person name="Mortensen U.H."/>
            <person name="Andersen M.R."/>
            <person name="Baker S.E."/>
        </authorList>
    </citation>
    <scope>NUCLEOTIDE SEQUENCE [LARGE SCALE GENOMIC DNA]</scope>
    <source>
        <strain evidence="5 6">IBT 23096</strain>
    </source>
</reference>
<keyword evidence="3" id="KW-0560">Oxidoreductase</keyword>
<dbReference type="OrthoDB" id="10257049at2759"/>
<sequence>MTTTQDNISLHVDENLEFSVQHGLELPDPEQGEFLVETHFSGVNPSDTKHATDFQIHPVVLGYDYCGKVLKTPTNSRFQPGQIVAGYARTRLGRPLKYGVHQIYLISVAETAFALAIFRHSMPPGASTSVGISALQLARASRVKSIFVTASPERHALLRELGSTHCFDYKSLGYDSGLVVVQPDPRFKLPLAAPNHDVSIQIAGIPRPFTIPARYADYERAWKGVQWVAENYGDRFRLPSVEVFEGTADEALEELKVVGNHGRGFGKLVLKHPF</sequence>
<dbReference type="SUPFAM" id="SSF50129">
    <property type="entry name" value="GroES-like"/>
    <property type="match status" value="1"/>
</dbReference>
<evidence type="ECO:0000256" key="1">
    <source>
        <dbReference type="ARBA" id="ARBA00008072"/>
    </source>
</evidence>
<comment type="caution">
    <text evidence="5">The sequence shown here is derived from an EMBL/GenBank/DDBJ whole genome shotgun (WGS) entry which is preliminary data.</text>
</comment>
<organism evidence="5 6">
    <name type="scientific">Aspergillus steynii IBT 23096</name>
    <dbReference type="NCBI Taxonomy" id="1392250"/>
    <lineage>
        <taxon>Eukaryota</taxon>
        <taxon>Fungi</taxon>
        <taxon>Dikarya</taxon>
        <taxon>Ascomycota</taxon>
        <taxon>Pezizomycotina</taxon>
        <taxon>Eurotiomycetes</taxon>
        <taxon>Eurotiomycetidae</taxon>
        <taxon>Eurotiales</taxon>
        <taxon>Aspergillaceae</taxon>
        <taxon>Aspergillus</taxon>
        <taxon>Aspergillus subgen. Circumdati</taxon>
    </lineage>
</organism>
<dbReference type="EMBL" id="MSFO01000007">
    <property type="protein sequence ID" value="PLB46203.1"/>
    <property type="molecule type" value="Genomic_DNA"/>
</dbReference>
<dbReference type="InterPro" id="IPR013154">
    <property type="entry name" value="ADH-like_N"/>
</dbReference>
<evidence type="ECO:0000259" key="4">
    <source>
        <dbReference type="SMART" id="SM00829"/>
    </source>
</evidence>
<dbReference type="InterPro" id="IPR036291">
    <property type="entry name" value="NAD(P)-bd_dom_sf"/>
</dbReference>
<dbReference type="Gene3D" id="3.90.180.10">
    <property type="entry name" value="Medium-chain alcohol dehydrogenases, catalytic domain"/>
    <property type="match status" value="1"/>
</dbReference>
<dbReference type="PANTHER" id="PTHR45348">
    <property type="entry name" value="HYPOTHETICAL OXIDOREDUCTASE (EUROFUNG)"/>
    <property type="match status" value="1"/>
</dbReference>
<dbReference type="GO" id="GO:0016651">
    <property type="term" value="F:oxidoreductase activity, acting on NAD(P)H"/>
    <property type="evidence" value="ECO:0007669"/>
    <property type="project" value="InterPro"/>
</dbReference>
<comment type="similarity">
    <text evidence="1">Belongs to the zinc-containing alcohol dehydrogenase family.</text>
</comment>
<dbReference type="Pfam" id="PF08240">
    <property type="entry name" value="ADH_N"/>
    <property type="match status" value="1"/>
</dbReference>
<keyword evidence="6" id="KW-1185">Reference proteome</keyword>
<proteinExistence type="inferred from homology"/>
<accession>A0A2I2G006</accession>
<dbReference type="SMART" id="SM00829">
    <property type="entry name" value="PKS_ER"/>
    <property type="match status" value="1"/>
</dbReference>